<feature type="domain" description="Reverse transcriptase" evidence="1">
    <location>
        <begin position="44"/>
        <end position="237"/>
    </location>
</feature>
<keyword evidence="2" id="KW-0695">RNA-directed DNA polymerase</keyword>
<keyword evidence="2" id="KW-0548">Nucleotidyltransferase</keyword>
<dbReference type="InterPro" id="IPR043502">
    <property type="entry name" value="DNA/RNA_pol_sf"/>
</dbReference>
<evidence type="ECO:0000259" key="1">
    <source>
        <dbReference type="PROSITE" id="PS50878"/>
    </source>
</evidence>
<feature type="non-terminal residue" evidence="2">
    <location>
        <position position="237"/>
    </location>
</feature>
<dbReference type="SUPFAM" id="SSF56672">
    <property type="entry name" value="DNA/RNA polymerases"/>
    <property type="match status" value="1"/>
</dbReference>
<organism evidence="2">
    <name type="scientific">Lygus hesperus</name>
    <name type="common">Western plant bug</name>
    <dbReference type="NCBI Taxonomy" id="30085"/>
    <lineage>
        <taxon>Eukaryota</taxon>
        <taxon>Metazoa</taxon>
        <taxon>Ecdysozoa</taxon>
        <taxon>Arthropoda</taxon>
        <taxon>Hexapoda</taxon>
        <taxon>Insecta</taxon>
        <taxon>Pterygota</taxon>
        <taxon>Neoptera</taxon>
        <taxon>Paraneoptera</taxon>
        <taxon>Hemiptera</taxon>
        <taxon>Heteroptera</taxon>
        <taxon>Panheteroptera</taxon>
        <taxon>Cimicomorpha</taxon>
        <taxon>Miridae</taxon>
        <taxon>Mirini</taxon>
        <taxon>Lygus</taxon>
    </lineage>
</organism>
<dbReference type="EMBL" id="GBHO01000294">
    <property type="protein sequence ID" value="JAG43310.1"/>
    <property type="molecule type" value="Transcribed_RNA"/>
</dbReference>
<dbReference type="PROSITE" id="PS50878">
    <property type="entry name" value="RT_POL"/>
    <property type="match status" value="1"/>
</dbReference>
<proteinExistence type="predicted"/>
<dbReference type="GO" id="GO:0003964">
    <property type="term" value="F:RNA-directed DNA polymerase activity"/>
    <property type="evidence" value="ECO:0007669"/>
    <property type="project" value="UniProtKB-KW"/>
</dbReference>
<name>A0A0A9ZJ64_LYGHE</name>
<evidence type="ECO:0000313" key="2">
    <source>
        <dbReference type="EMBL" id="JAG43310.1"/>
    </source>
</evidence>
<sequence length="237" mass="26541">FINDLDFKPFFSYLKSVGPDEIPGWLLKKSISVLGPVLIFIYNFSLQNSVFPDLWKKCLVRPIPKVPVPKSPNEIRPISLLCAASKPLERYVFTNVYDFLNEKGLLDPLQSGFRAGYSTQSAALKLVHDLSKSVDGRKVTIIVLFDLTKGFDLVNRSKLLFKMAELGLSQSVVDWFGSYLSNRAQTVLGDGIRSAWSYNHAGVPQGSVLGPLAFICYINSLSKILINCRYHLYADDL</sequence>
<protein>
    <submittedName>
        <fullName evidence="2">Putative RNA-directed DNA polymerase from transposon BS</fullName>
    </submittedName>
</protein>
<dbReference type="PANTHER" id="PTHR33332">
    <property type="entry name" value="REVERSE TRANSCRIPTASE DOMAIN-CONTAINING PROTEIN"/>
    <property type="match status" value="1"/>
</dbReference>
<gene>
    <name evidence="2" type="primary">RTase_45</name>
    <name evidence="2" type="ORF">CM83_9324</name>
</gene>
<keyword evidence="2" id="KW-0808">Transferase</keyword>
<accession>A0A0A9ZJ64</accession>
<reference evidence="2" key="2">
    <citation type="submission" date="2014-07" db="EMBL/GenBank/DDBJ databases">
        <authorList>
            <person name="Hull J."/>
        </authorList>
    </citation>
    <scope>NUCLEOTIDE SEQUENCE</scope>
</reference>
<feature type="non-terminal residue" evidence="2">
    <location>
        <position position="1"/>
    </location>
</feature>
<dbReference type="Pfam" id="PF00078">
    <property type="entry name" value="RVT_1"/>
    <property type="match status" value="1"/>
</dbReference>
<reference evidence="2" key="1">
    <citation type="journal article" date="2014" name="PLoS ONE">
        <title>Transcriptome-Based Identification of ABC Transporters in the Western Tarnished Plant Bug Lygus hesperus.</title>
        <authorList>
            <person name="Hull J.J."/>
            <person name="Chaney K."/>
            <person name="Geib S.M."/>
            <person name="Fabrick J.A."/>
            <person name="Brent C.S."/>
            <person name="Walsh D."/>
            <person name="Lavine L.C."/>
        </authorList>
    </citation>
    <scope>NUCLEOTIDE SEQUENCE</scope>
</reference>
<dbReference type="AlphaFoldDB" id="A0A0A9ZJ64"/>
<dbReference type="InterPro" id="IPR000477">
    <property type="entry name" value="RT_dom"/>
</dbReference>